<dbReference type="EMBL" id="KC741018">
    <property type="protein sequence ID" value="AGM32842.1"/>
    <property type="molecule type" value="mRNA"/>
</dbReference>
<feature type="chain" id="PRO_5004371623" evidence="2">
    <location>
        <begin position="19"/>
        <end position="314"/>
    </location>
</feature>
<sequence length="314" mass="33248">MMKIFVALVSVATLGLLAESSLQHLEPLKVGMPVYPKYTAQEWKNIYAAQKPSPVQYPVFSVPQPEDAGKVHVRLNKGHQRITGGNAAERGQFPWQALVIIDDTYICGGSLIDNRTVVTAAHCVVAGSTYEVRLGTTRLDIIESDSVRTISRTAIVHSGYDGTTLVNDIAVIRLPTAVDTNAYINPVKLPPAFLWDITGEHVLVSGWGKLSDSASGVSANLHFVNNTVITNDVCAVTYGASVTATNICTSTEGGLSTCDGDSGDPLVLEIDGVYNLVGVASFGASSGCEVGLPAAFSRVTSYLSWLSSVRSATA</sequence>
<dbReference type="PRINTS" id="PR00722">
    <property type="entry name" value="CHYMOTRYPSIN"/>
</dbReference>
<dbReference type="GO" id="GO:0006508">
    <property type="term" value="P:proteolysis"/>
    <property type="evidence" value="ECO:0007669"/>
    <property type="project" value="UniProtKB-KW"/>
</dbReference>
<dbReference type="PANTHER" id="PTHR24252:SF7">
    <property type="entry name" value="HYALIN"/>
    <property type="match status" value="1"/>
</dbReference>
<dbReference type="SUPFAM" id="SSF50494">
    <property type="entry name" value="Trypsin-like serine proteases"/>
    <property type="match status" value="1"/>
</dbReference>
<dbReference type="Pfam" id="PF00089">
    <property type="entry name" value="Trypsin"/>
    <property type="match status" value="1"/>
</dbReference>
<feature type="signal peptide" evidence="2">
    <location>
        <begin position="1"/>
        <end position="18"/>
    </location>
</feature>
<dbReference type="PROSITE" id="PS00134">
    <property type="entry name" value="TRYPSIN_HIS"/>
    <property type="match status" value="1"/>
</dbReference>
<organism evidence="4">
    <name type="scientific">Coptotermes formosanus</name>
    <name type="common">Formosan subterranean termite</name>
    <dbReference type="NCBI Taxonomy" id="36987"/>
    <lineage>
        <taxon>Eukaryota</taxon>
        <taxon>Metazoa</taxon>
        <taxon>Ecdysozoa</taxon>
        <taxon>Arthropoda</taxon>
        <taxon>Hexapoda</taxon>
        <taxon>Insecta</taxon>
        <taxon>Pterygota</taxon>
        <taxon>Neoptera</taxon>
        <taxon>Polyneoptera</taxon>
        <taxon>Dictyoptera</taxon>
        <taxon>Blattodea</taxon>
        <taxon>Blattoidea</taxon>
        <taxon>Termitoidae</taxon>
        <taxon>Rhinotermitidae</taxon>
        <taxon>Coptotermes</taxon>
    </lineage>
</organism>
<dbReference type="InterPro" id="IPR001254">
    <property type="entry name" value="Trypsin_dom"/>
</dbReference>
<keyword evidence="2" id="KW-0732">Signal</keyword>
<keyword evidence="4" id="KW-0378">Hydrolase</keyword>
<dbReference type="InterPro" id="IPR043504">
    <property type="entry name" value="Peptidase_S1_PA_chymotrypsin"/>
</dbReference>
<evidence type="ECO:0000256" key="2">
    <source>
        <dbReference type="SAM" id="SignalP"/>
    </source>
</evidence>
<dbReference type="SMART" id="SM00020">
    <property type="entry name" value="Tryp_SPc"/>
    <property type="match status" value="1"/>
</dbReference>
<reference evidence="4" key="1">
    <citation type="submission" date="2013-03" db="EMBL/GenBank/DDBJ databases">
        <title>Immune-Related transcriptome of Coptotermes formosanus Shiraki workers: the defense mechanism.</title>
        <authorList>
            <person name="Hussain A."/>
            <person name="Li Y.F."/>
            <person name="Wen S.Y."/>
        </authorList>
    </citation>
    <scope>NUCLEOTIDE SEQUENCE</scope>
</reference>
<proteinExistence type="evidence at transcript level"/>
<dbReference type="AlphaFoldDB" id="R4V284"/>
<dbReference type="InterPro" id="IPR009003">
    <property type="entry name" value="Peptidase_S1_PA"/>
</dbReference>
<dbReference type="Gene3D" id="2.40.10.10">
    <property type="entry name" value="Trypsin-like serine proteases"/>
    <property type="match status" value="2"/>
</dbReference>
<dbReference type="GO" id="GO:0004252">
    <property type="term" value="F:serine-type endopeptidase activity"/>
    <property type="evidence" value="ECO:0007669"/>
    <property type="project" value="InterPro"/>
</dbReference>
<keyword evidence="4" id="KW-0645">Protease</keyword>
<dbReference type="CDD" id="cd00190">
    <property type="entry name" value="Tryp_SPc"/>
    <property type="match status" value="1"/>
</dbReference>
<name>R4V284_COPFO</name>
<dbReference type="FunFam" id="2.40.10.10:FF:000166">
    <property type="entry name" value="Trypsin"/>
    <property type="match status" value="1"/>
</dbReference>
<dbReference type="InterPro" id="IPR018114">
    <property type="entry name" value="TRYPSIN_HIS"/>
</dbReference>
<dbReference type="InterPro" id="IPR001314">
    <property type="entry name" value="Peptidase_S1A"/>
</dbReference>
<evidence type="ECO:0000256" key="1">
    <source>
        <dbReference type="ARBA" id="ARBA00023157"/>
    </source>
</evidence>
<dbReference type="PANTHER" id="PTHR24252">
    <property type="entry name" value="ACROSIN-RELATED"/>
    <property type="match status" value="1"/>
</dbReference>
<protein>
    <submittedName>
        <fullName evidence="4">Trypsin-like serine protease</fullName>
    </submittedName>
</protein>
<dbReference type="PROSITE" id="PS50240">
    <property type="entry name" value="TRYPSIN_DOM"/>
    <property type="match status" value="1"/>
</dbReference>
<evidence type="ECO:0000259" key="3">
    <source>
        <dbReference type="PROSITE" id="PS50240"/>
    </source>
</evidence>
<keyword evidence="1" id="KW-1015">Disulfide bond</keyword>
<accession>R4V284</accession>
<evidence type="ECO:0000313" key="4">
    <source>
        <dbReference type="EMBL" id="AGM32842.1"/>
    </source>
</evidence>
<feature type="domain" description="Peptidase S1" evidence="3">
    <location>
        <begin position="82"/>
        <end position="311"/>
    </location>
</feature>